<dbReference type="FunCoup" id="A0A163JI91">
    <property type="interactions" value="513"/>
</dbReference>
<dbReference type="UniPathway" id="UPA00378"/>
<dbReference type="GO" id="GO:0006487">
    <property type="term" value="P:protein N-linked glycosylation"/>
    <property type="evidence" value="ECO:0007669"/>
    <property type="project" value="TreeGrafter"/>
</dbReference>
<dbReference type="Pfam" id="PF03155">
    <property type="entry name" value="Alg6_Alg8"/>
    <property type="match status" value="1"/>
</dbReference>
<feature type="transmembrane region" description="Helical" evidence="11">
    <location>
        <begin position="308"/>
        <end position="331"/>
    </location>
</feature>
<dbReference type="EC" id="2.4.1.-" evidence="11"/>
<dbReference type="PANTHER" id="PTHR12413">
    <property type="entry name" value="DOLICHYL GLYCOSYLTRANSFERASE"/>
    <property type="match status" value="1"/>
</dbReference>
<dbReference type="EMBL" id="LT552921">
    <property type="protein sequence ID" value="SAL99562.1"/>
    <property type="molecule type" value="Genomic_DNA"/>
</dbReference>
<keyword evidence="6 11" id="KW-0812">Transmembrane</keyword>
<protein>
    <recommendedName>
        <fullName evidence="11">Alpha-1,3-glucosyltransferase</fullName>
        <ecNumber evidence="11">2.4.1.-</ecNumber>
    </recommendedName>
</protein>
<evidence type="ECO:0000256" key="4">
    <source>
        <dbReference type="ARBA" id="ARBA00022676"/>
    </source>
</evidence>
<dbReference type="PANTHER" id="PTHR12413:SF2">
    <property type="entry name" value="DOLICHYL PYROPHOSPHATE GLC1MAN9GLCNAC2 ALPHA-1,3-GLUCOSYLTRANSFERASE-RELATED"/>
    <property type="match status" value="1"/>
</dbReference>
<gene>
    <name evidence="12" type="primary">ABSGL_05207.1 scaffold 6851</name>
</gene>
<accession>A0A163JI91</accession>
<reference evidence="12" key="1">
    <citation type="submission" date="2016-04" db="EMBL/GenBank/DDBJ databases">
        <authorList>
            <person name="Evans L.H."/>
            <person name="Alamgir A."/>
            <person name="Owens N."/>
            <person name="Weber N.D."/>
            <person name="Virtaneva K."/>
            <person name="Barbian K."/>
            <person name="Babar A."/>
            <person name="Rosenke K."/>
        </authorList>
    </citation>
    <scope>NUCLEOTIDE SEQUENCE [LARGE SCALE GENOMIC DNA]</scope>
    <source>
        <strain evidence="12">CBS 101.48</strain>
    </source>
</reference>
<comment type="subcellular location">
    <subcellularLocation>
        <location evidence="1 11">Endoplasmic reticulum membrane</location>
        <topology evidence="1 11">Multi-pass membrane protein</topology>
    </subcellularLocation>
</comment>
<evidence type="ECO:0000256" key="11">
    <source>
        <dbReference type="RuleBase" id="RU363110"/>
    </source>
</evidence>
<dbReference type="OrthoDB" id="1689333at2759"/>
<feature type="transmembrane region" description="Helical" evidence="11">
    <location>
        <begin position="471"/>
        <end position="492"/>
    </location>
</feature>
<dbReference type="OMA" id="YHSTDFD"/>
<evidence type="ECO:0000313" key="12">
    <source>
        <dbReference type="EMBL" id="SAL99562.1"/>
    </source>
</evidence>
<feature type="transmembrane region" description="Helical" evidence="11">
    <location>
        <begin position="222"/>
        <end position="242"/>
    </location>
</feature>
<keyword evidence="9 11" id="KW-0472">Membrane</keyword>
<comment type="catalytic activity">
    <reaction evidence="10">
        <text>an alpha-D-Glc-(1-&gt;3)-alpha-D-Man-(1-&gt;2)-alpha-D-Man-(1-&gt;2)-alpha-D-Man-(1-&gt;3)-[alpha-D-Man-(1-&gt;2)-alpha-D-Man-(1-&gt;3)-[alpha-D-Man-(1-&gt;2)-alpha-D-Man-(1-&gt;6)]-alpha-D-Man-(1-&gt;6)]-beta-D-Man-(1-&gt;4)-beta-D-GlcNAc-(1-&gt;4)-alpha-D-GlcNAc-diphospho-di-trans,poly-cis-dolichol + a di-trans,poly-cis-dolichyl beta-D-glucosyl phosphate = an alpha-D-Glc-(1-&gt;3)-alpha-D-Glc-(1-&gt;3)-alpha-D-Man-(1-&gt;2)-alpha-D-Man-(1-&gt;2)-alpha-D-Man-(1-&gt;3)-[alpha-D-Man-(1-&gt;2)-alpha-D-Man-(1-&gt;3)-[alpha-D-Man-(1-&gt;2)-alpha-D-Man-(1-&gt;6)]-alpha-D-Man-(1-&gt;6)]-beta-D-Man-(1-&gt;4)-beta-D-GlcNAc-(1-&gt;4)-alpha-D-GlcNAc-diphospho-di-trans,poly-cis-dolichol + a di-trans,poly-cis-dolichyl phosphate + H(+)</text>
        <dbReference type="Rhea" id="RHEA:31307"/>
        <dbReference type="Rhea" id="RHEA-COMP:19498"/>
        <dbReference type="Rhea" id="RHEA-COMP:19502"/>
        <dbReference type="Rhea" id="RHEA-COMP:19521"/>
        <dbReference type="Rhea" id="RHEA-COMP:19522"/>
        <dbReference type="ChEBI" id="CHEBI:15378"/>
        <dbReference type="ChEBI" id="CHEBI:57525"/>
        <dbReference type="ChEBI" id="CHEBI:57683"/>
        <dbReference type="ChEBI" id="CHEBI:132521"/>
        <dbReference type="ChEBI" id="CHEBI:132522"/>
        <dbReference type="EC" id="2.4.1.265"/>
    </reaction>
    <physiologicalReaction direction="left-to-right" evidence="10">
        <dbReference type="Rhea" id="RHEA:31308"/>
    </physiologicalReaction>
</comment>
<comment type="similarity">
    <text evidence="3 11">Belongs to the ALG6/ALG8 glucosyltransferase family.</text>
</comment>
<feature type="transmembrane region" description="Helical" evidence="11">
    <location>
        <begin position="194"/>
        <end position="210"/>
    </location>
</feature>
<sequence length="501" mass="56744">MSSYTILVSVRNPLYTPQYSSLVFAFFPCKSRSTDFEVHRNWLAITHSLPLSQWYLEATSAWTLDYPPFFAWFEKGLGGIGHFLDPDMTIISADGYSSATTVIYQRATVVLSELVLYWGLLRYLKTGTTTTSSSLVVVAASIFLHPGLWIVDHIHFQYNGLLYGILVHSIVDAKQHRLLRSGILFAILLNFKHIYLYLAPAYFVYLLQAYCFDAGTFSVRRFLQLGASVVAVFVVSLGPFVWTGQGPALVARLFPFTRGLCHAYWAPNLWALYAGLDRCLILVAKKCHWDFDTTAIGSMTRGYVGDTVFAILPTVEAIHTLLLTVAVQLAVLQVLWRKPTFNVFLSSLTLCGFASYLFGWHVHEKAIMLVLIPYSFMAAKSIFHLRMFVILSSAGIMSLYPLLFHIQETPLKLSITILWYLSILPGLCYCLQTKLRHLLTQVETIYVMGLIAVQCYTSIVHTLIFGDRYEFLPLMMTSVYCALGIMYGWLLLMHNHLTTQQ</sequence>
<evidence type="ECO:0000256" key="3">
    <source>
        <dbReference type="ARBA" id="ARBA00008715"/>
    </source>
</evidence>
<name>A0A163JI91_ABSGL</name>
<feature type="transmembrane region" description="Helical" evidence="11">
    <location>
        <begin position="343"/>
        <end position="362"/>
    </location>
</feature>
<feature type="transmembrane region" description="Helical" evidence="11">
    <location>
        <begin position="133"/>
        <end position="150"/>
    </location>
</feature>
<evidence type="ECO:0000256" key="7">
    <source>
        <dbReference type="ARBA" id="ARBA00022824"/>
    </source>
</evidence>
<evidence type="ECO:0000256" key="10">
    <source>
        <dbReference type="ARBA" id="ARBA00047346"/>
    </source>
</evidence>
<dbReference type="InterPro" id="IPR004856">
    <property type="entry name" value="Glyco_trans_ALG6/ALG8"/>
</dbReference>
<evidence type="ECO:0000256" key="1">
    <source>
        <dbReference type="ARBA" id="ARBA00004477"/>
    </source>
</evidence>
<keyword evidence="7 11" id="KW-0256">Endoplasmic reticulum</keyword>
<keyword evidence="8 11" id="KW-1133">Transmembrane helix</keyword>
<dbReference type="AlphaFoldDB" id="A0A163JI91"/>
<feature type="transmembrane region" description="Helical" evidence="11">
    <location>
        <begin position="383"/>
        <end position="403"/>
    </location>
</feature>
<feature type="transmembrane region" description="Helical" evidence="11">
    <location>
        <begin position="103"/>
        <end position="121"/>
    </location>
</feature>
<evidence type="ECO:0000256" key="2">
    <source>
        <dbReference type="ARBA" id="ARBA00004922"/>
    </source>
</evidence>
<dbReference type="Proteomes" id="UP000078561">
    <property type="component" value="Unassembled WGS sequence"/>
</dbReference>
<comment type="pathway">
    <text evidence="2 11">Protein modification; protein glycosylation.</text>
</comment>
<dbReference type="STRING" id="4829.A0A163JI91"/>
<evidence type="ECO:0000256" key="9">
    <source>
        <dbReference type="ARBA" id="ARBA00023136"/>
    </source>
</evidence>
<proteinExistence type="inferred from homology"/>
<organism evidence="12">
    <name type="scientific">Absidia glauca</name>
    <name type="common">Pin mould</name>
    <dbReference type="NCBI Taxonomy" id="4829"/>
    <lineage>
        <taxon>Eukaryota</taxon>
        <taxon>Fungi</taxon>
        <taxon>Fungi incertae sedis</taxon>
        <taxon>Mucoromycota</taxon>
        <taxon>Mucoromycotina</taxon>
        <taxon>Mucoromycetes</taxon>
        <taxon>Mucorales</taxon>
        <taxon>Cunninghamellaceae</taxon>
        <taxon>Absidia</taxon>
    </lineage>
</organism>
<feature type="transmembrane region" description="Helical" evidence="11">
    <location>
        <begin position="444"/>
        <end position="465"/>
    </location>
</feature>
<keyword evidence="4 11" id="KW-0328">Glycosyltransferase</keyword>
<dbReference type="GO" id="GO:0005789">
    <property type="term" value="C:endoplasmic reticulum membrane"/>
    <property type="evidence" value="ECO:0007669"/>
    <property type="project" value="UniProtKB-SubCell"/>
</dbReference>
<keyword evidence="5 11" id="KW-0808">Transferase</keyword>
<evidence type="ECO:0000256" key="5">
    <source>
        <dbReference type="ARBA" id="ARBA00022679"/>
    </source>
</evidence>
<dbReference type="GO" id="GO:0042283">
    <property type="term" value="F:dolichyl pyrophosphate Glc1Man9GlcNAc2 alpha-1,3-glucosyltransferase activity"/>
    <property type="evidence" value="ECO:0007669"/>
    <property type="project" value="UniProtKB-EC"/>
</dbReference>
<evidence type="ECO:0000256" key="6">
    <source>
        <dbReference type="ARBA" id="ARBA00022692"/>
    </source>
</evidence>
<dbReference type="InParanoid" id="A0A163JI91"/>
<evidence type="ECO:0000256" key="8">
    <source>
        <dbReference type="ARBA" id="ARBA00022989"/>
    </source>
</evidence>
<feature type="transmembrane region" description="Helical" evidence="11">
    <location>
        <begin position="415"/>
        <end position="432"/>
    </location>
</feature>
<evidence type="ECO:0000313" key="13">
    <source>
        <dbReference type="Proteomes" id="UP000078561"/>
    </source>
</evidence>
<keyword evidence="13" id="KW-1185">Reference proteome</keyword>